<evidence type="ECO:0000259" key="7">
    <source>
        <dbReference type="Pfam" id="PF21365"/>
    </source>
</evidence>
<dbReference type="SUPFAM" id="SSF51445">
    <property type="entry name" value="(Trans)glycosidases"/>
    <property type="match status" value="1"/>
</dbReference>
<dbReference type="PANTHER" id="PTHR22762">
    <property type="entry name" value="ALPHA-GLUCOSIDASE"/>
    <property type="match status" value="1"/>
</dbReference>
<evidence type="ECO:0000256" key="2">
    <source>
        <dbReference type="ARBA" id="ARBA00007806"/>
    </source>
</evidence>
<dbReference type="Gene3D" id="2.60.40.1760">
    <property type="entry name" value="glycosyl hydrolase (family 31)"/>
    <property type="match status" value="1"/>
</dbReference>
<dbReference type="Pfam" id="PF21365">
    <property type="entry name" value="Glyco_hydro_31_3rd"/>
    <property type="match status" value="1"/>
</dbReference>
<comment type="similarity">
    <text evidence="2 4">Belongs to the glycosyl hydrolase 31 family.</text>
</comment>
<sequence length="889" mass="96694">MLHQFESTPQKYALQEQTAASSAAPSVTLRSAEAVNGNHFDFTFEAVRPGIFRTTFTSPSHPLPPLPSAKRVTSSSTITPTVNAAAKTFAVTDGDITATVDWTDAPIVSLSRADVAKPLYRDMAYRSYVADGTGVAHYSNYKKGDLYVGLGEKAGPMNLAGRGFQITASDTFGYDALRTDPLYKHIPLLLHVSPPKKDGDKNSGYCVGLFSTSHSRGTWNVGSEIDGMWGHFKVYRQAYGGLEQYLLVGRSVAEVVRLYADVVGYPLLAPRYMMGYVSGGMKYTMEDEPRAADVITAFLDKCAAHDIPVSAFQMSSGYTIAEQPPKTRNVFTWNYHRFPDPRAFTAACHQRGVRLLANIKPYVLANHPAYPELKANNAFFKDPSRDAAVDKLQTGIARLWSAGGGESGEGSHLDFTSKAGFQWWYDGVKALKEVGIDAMWNDNNEYNIFSDDWECALETVSAPSADEKIPPKVGLWGRAIHTELMGKSSHDACVDAVPDERPLVLTRSATAGTMRYACSSWSGDNVTSWDGMRGANAISLNAGVSLLQCYGHDIGGFEGPQPTPEHLVRWVQIGVHQPRFAINCYKTSEEDNLVGGVIEPWMHPTATPLVRAAIKRRYELIPYTYSGALLSHREALPSMRWTGWGYESDPEVWTPELLAGDTQFWFGDALMIGGVYAPGESSARMYLPAGDDTAAGFLNVNAPNEWLPAGQWHTISSAWHASIPVLARCGGAVPVGKNVPTTSRKEGKFAEAEQAEFPNMALDDWRGVEVYPAPVGTEGVPENETYTSTWLEDDGISAQGRSSIYEVTLDYTPSATAIKVSASAAVKDAATVADAPAWSPLWLSSGLDVILPVGEERAMTAAAGPQTVTDKGRDSKGRRVYHISVDVKA</sequence>
<dbReference type="CDD" id="cd14752">
    <property type="entry name" value="GH31_N"/>
    <property type="match status" value="1"/>
</dbReference>
<protein>
    <recommendedName>
        <fullName evidence="3">alpha-glucosidase</fullName>
        <ecNumber evidence="3">3.2.1.20</ecNumber>
    </recommendedName>
</protein>
<evidence type="ECO:0000256" key="3">
    <source>
        <dbReference type="ARBA" id="ARBA00012741"/>
    </source>
</evidence>
<feature type="domain" description="Glycoside hydrolase family 31 N-terminal" evidence="6">
    <location>
        <begin position="42"/>
        <end position="194"/>
    </location>
</feature>
<dbReference type="EMBL" id="CAWUHC010000004">
    <property type="protein sequence ID" value="CAK7210356.1"/>
    <property type="molecule type" value="Genomic_DNA"/>
</dbReference>
<keyword evidence="4" id="KW-0378">Hydrolase</keyword>
<accession>A0ABP0ASY7</accession>
<dbReference type="Proteomes" id="UP001642406">
    <property type="component" value="Unassembled WGS sequence"/>
</dbReference>
<name>A0ABP0ASY7_9PEZI</name>
<gene>
    <name evidence="8" type="ORF">SBRCBS47491_000750</name>
</gene>
<evidence type="ECO:0000256" key="4">
    <source>
        <dbReference type="RuleBase" id="RU361185"/>
    </source>
</evidence>
<proteinExistence type="inferred from homology"/>
<evidence type="ECO:0000259" key="5">
    <source>
        <dbReference type="Pfam" id="PF01055"/>
    </source>
</evidence>
<dbReference type="InterPro" id="IPR025887">
    <property type="entry name" value="Glyco_hydro_31_N_dom"/>
</dbReference>
<reference evidence="8 9" key="1">
    <citation type="submission" date="2024-01" db="EMBL/GenBank/DDBJ databases">
        <authorList>
            <person name="Allen C."/>
            <person name="Tagirdzhanova G."/>
        </authorList>
    </citation>
    <scope>NUCLEOTIDE SEQUENCE [LARGE SCALE GENOMIC DNA]</scope>
</reference>
<dbReference type="InterPro" id="IPR011013">
    <property type="entry name" value="Gal_mutarotase_sf_dom"/>
</dbReference>
<evidence type="ECO:0000313" key="9">
    <source>
        <dbReference type="Proteomes" id="UP001642406"/>
    </source>
</evidence>
<comment type="caution">
    <text evidence="8">The sequence shown here is derived from an EMBL/GenBank/DDBJ whole genome shotgun (WGS) entry which is preliminary data.</text>
</comment>
<keyword evidence="9" id="KW-1185">Reference proteome</keyword>
<dbReference type="InterPro" id="IPR048395">
    <property type="entry name" value="Glyco_hydro_31_C"/>
</dbReference>
<dbReference type="PANTHER" id="PTHR22762:SF165">
    <property type="entry name" value="PUTATIVE (AFU_ORTHOLOGUE AFUA_1G06560)-RELATED"/>
    <property type="match status" value="1"/>
</dbReference>
<dbReference type="Pfam" id="PF13802">
    <property type="entry name" value="Gal_mutarotas_2"/>
    <property type="match status" value="1"/>
</dbReference>
<evidence type="ECO:0000313" key="8">
    <source>
        <dbReference type="EMBL" id="CAK7210356.1"/>
    </source>
</evidence>
<evidence type="ECO:0000259" key="6">
    <source>
        <dbReference type="Pfam" id="PF13802"/>
    </source>
</evidence>
<keyword evidence="4" id="KW-0326">Glycosidase</keyword>
<evidence type="ECO:0000256" key="1">
    <source>
        <dbReference type="ARBA" id="ARBA00001657"/>
    </source>
</evidence>
<feature type="domain" description="Glycosyl hydrolase family 31 C-terminal" evidence="7">
    <location>
        <begin position="636"/>
        <end position="730"/>
    </location>
</feature>
<dbReference type="Pfam" id="PF01055">
    <property type="entry name" value="Glyco_hydro_31_2nd"/>
    <property type="match status" value="1"/>
</dbReference>
<dbReference type="SUPFAM" id="SSF74650">
    <property type="entry name" value="Galactose mutarotase-like"/>
    <property type="match status" value="1"/>
</dbReference>
<organism evidence="8 9">
    <name type="scientific">Sporothrix bragantina</name>
    <dbReference type="NCBI Taxonomy" id="671064"/>
    <lineage>
        <taxon>Eukaryota</taxon>
        <taxon>Fungi</taxon>
        <taxon>Dikarya</taxon>
        <taxon>Ascomycota</taxon>
        <taxon>Pezizomycotina</taxon>
        <taxon>Sordariomycetes</taxon>
        <taxon>Sordariomycetidae</taxon>
        <taxon>Ophiostomatales</taxon>
        <taxon>Ophiostomataceae</taxon>
        <taxon>Sporothrix</taxon>
    </lineage>
</organism>
<dbReference type="InterPro" id="IPR017853">
    <property type="entry name" value="GH"/>
</dbReference>
<dbReference type="InterPro" id="IPR000322">
    <property type="entry name" value="Glyco_hydro_31_TIM"/>
</dbReference>
<dbReference type="Gene3D" id="3.20.20.80">
    <property type="entry name" value="Glycosidases"/>
    <property type="match status" value="1"/>
</dbReference>
<feature type="domain" description="Glycoside hydrolase family 31 TIM barrel" evidence="5">
    <location>
        <begin position="267"/>
        <end position="626"/>
    </location>
</feature>
<dbReference type="EC" id="3.2.1.20" evidence="3"/>
<comment type="catalytic activity">
    <reaction evidence="1">
        <text>Hydrolysis of terminal, non-reducing (1-&gt;4)-linked alpha-D-glucose residues with release of alpha-D-glucose.</text>
        <dbReference type="EC" id="3.2.1.20"/>
    </reaction>
</comment>